<dbReference type="InterPro" id="IPR002347">
    <property type="entry name" value="SDR_fam"/>
</dbReference>
<dbReference type="OrthoDB" id="498125at2759"/>
<gene>
    <name evidence="3" type="ORF">B0A52_02065</name>
</gene>
<dbReference type="InterPro" id="IPR036291">
    <property type="entry name" value="NAD(P)-bd_dom_sf"/>
</dbReference>
<evidence type="ECO:0008006" key="5">
    <source>
        <dbReference type="Google" id="ProtNLM"/>
    </source>
</evidence>
<dbReference type="GO" id="GO:0048038">
    <property type="term" value="F:quinone binding"/>
    <property type="evidence" value="ECO:0007669"/>
    <property type="project" value="TreeGrafter"/>
</dbReference>
<proteinExistence type="inferred from homology"/>
<name>A0A438NES2_EXOME</name>
<evidence type="ECO:0000313" key="4">
    <source>
        <dbReference type="Proteomes" id="UP000288859"/>
    </source>
</evidence>
<dbReference type="VEuPathDB" id="FungiDB:PV10_00808"/>
<dbReference type="GO" id="GO:0006633">
    <property type="term" value="P:fatty acid biosynthetic process"/>
    <property type="evidence" value="ECO:0007669"/>
    <property type="project" value="TreeGrafter"/>
</dbReference>
<evidence type="ECO:0000256" key="2">
    <source>
        <dbReference type="ARBA" id="ARBA00022857"/>
    </source>
</evidence>
<evidence type="ECO:0000256" key="1">
    <source>
        <dbReference type="ARBA" id="ARBA00006484"/>
    </source>
</evidence>
<dbReference type="FunFam" id="3.40.50.720:FF:000084">
    <property type="entry name" value="Short-chain dehydrogenase reductase"/>
    <property type="match status" value="1"/>
</dbReference>
<dbReference type="Gene3D" id="3.40.50.720">
    <property type="entry name" value="NAD(P)-binding Rossmann-like Domain"/>
    <property type="match status" value="1"/>
</dbReference>
<dbReference type="PANTHER" id="PTHR42760">
    <property type="entry name" value="SHORT-CHAIN DEHYDROGENASES/REDUCTASES FAMILY MEMBER"/>
    <property type="match status" value="1"/>
</dbReference>
<dbReference type="PRINTS" id="PR00081">
    <property type="entry name" value="GDHRDH"/>
</dbReference>
<protein>
    <recommendedName>
        <fullName evidence="5">Diacetyl reductase [(S)-acetoin forming]</fullName>
    </recommendedName>
</protein>
<comment type="similarity">
    <text evidence="1">Belongs to the short-chain dehydrogenases/reductases (SDR) family.</text>
</comment>
<dbReference type="AlphaFoldDB" id="A0A438NES2"/>
<dbReference type="PRINTS" id="PR00080">
    <property type="entry name" value="SDRFAMILY"/>
</dbReference>
<keyword evidence="2" id="KW-0521">NADP</keyword>
<dbReference type="SUPFAM" id="SSF51735">
    <property type="entry name" value="NAD(P)-binding Rossmann-fold domains"/>
    <property type="match status" value="1"/>
</dbReference>
<reference evidence="3 4" key="1">
    <citation type="submission" date="2017-03" db="EMBL/GenBank/DDBJ databases">
        <title>Genomes of endolithic fungi from Antarctica.</title>
        <authorList>
            <person name="Coleine C."/>
            <person name="Masonjones S."/>
            <person name="Stajich J.E."/>
        </authorList>
    </citation>
    <scope>NUCLEOTIDE SEQUENCE [LARGE SCALE GENOMIC DNA]</scope>
    <source>
        <strain evidence="3 4">CCFEE 6314</strain>
    </source>
</reference>
<comment type="caution">
    <text evidence="3">The sequence shown here is derived from an EMBL/GenBank/DDBJ whole genome shotgun (WGS) entry which is preliminary data.</text>
</comment>
<dbReference type="GO" id="GO:0016616">
    <property type="term" value="F:oxidoreductase activity, acting on the CH-OH group of donors, NAD or NADP as acceptor"/>
    <property type="evidence" value="ECO:0007669"/>
    <property type="project" value="TreeGrafter"/>
</dbReference>
<evidence type="ECO:0000313" key="3">
    <source>
        <dbReference type="EMBL" id="RVX74233.1"/>
    </source>
</evidence>
<dbReference type="EMBL" id="NAJM01000005">
    <property type="protein sequence ID" value="RVX74233.1"/>
    <property type="molecule type" value="Genomic_DNA"/>
</dbReference>
<dbReference type="PANTHER" id="PTHR42760:SF121">
    <property type="entry name" value="3-OXOACYL-(ACYL-CARRIER-PROTEIN) REDUCTASE"/>
    <property type="match status" value="1"/>
</dbReference>
<dbReference type="Proteomes" id="UP000288859">
    <property type="component" value="Unassembled WGS sequence"/>
</dbReference>
<accession>A0A438NES2</accession>
<dbReference type="Pfam" id="PF13561">
    <property type="entry name" value="adh_short_C2"/>
    <property type="match status" value="1"/>
</dbReference>
<sequence length="266" mass="28415">MPVAIVTGASRGIGRAVALRLADDGMDVAINDLPKQATLLEKVKSEVEQKGRKCLCFAVDVVNEGQVRDMVKKTVEAFGDLSVMVANAGIIIPKSMMDTDLGEFSLIMNVNVMGTFICFREAARQMIAQGKGGRLIGASSLAAHRPVQYPNLLIQSHGSTPYAASKWAVRGLTQSMAYDLAEHKINVNAYCPGPVDTPMWEQIDETLAKEQGLEKGVAFAKSVEARCGFKRPSVPDDIAAMVSFLAGPGSRNITGQALIVDGGIAY</sequence>
<organism evidence="3 4">
    <name type="scientific">Exophiala mesophila</name>
    <name type="common">Black yeast-like fungus</name>
    <dbReference type="NCBI Taxonomy" id="212818"/>
    <lineage>
        <taxon>Eukaryota</taxon>
        <taxon>Fungi</taxon>
        <taxon>Dikarya</taxon>
        <taxon>Ascomycota</taxon>
        <taxon>Pezizomycotina</taxon>
        <taxon>Eurotiomycetes</taxon>
        <taxon>Chaetothyriomycetidae</taxon>
        <taxon>Chaetothyriales</taxon>
        <taxon>Herpotrichiellaceae</taxon>
        <taxon>Exophiala</taxon>
    </lineage>
</organism>